<sequence>MSSSLEPSSSESFSSDVLSQLSSAISARTEAAKNAVVATRFGEGRHLTGLVWQSGVVVVSEQALPRGEEFELVAPGGATVAAKLVGRDASTNIAVLKTDEAIAAPVYTAAQAQVGTLTLTVGADGAGGASARLGMVNLVSGEWHSRRGGLIDRRIVLDIQLASREEGGPVFDAAGGLLGMSTFGPRGQVIVIPHATLARVVPQLVKDGHVSRGWLGVALHAVAVPDALRESADQSSGMMVMSVVEDGPAAQAGIVAGDIILSVDGISANRFRKIARYFGGDSIGRKADVRVIRGGAIVTIQTTIAERRAA</sequence>
<dbReference type="SUPFAM" id="SSF50494">
    <property type="entry name" value="Trypsin-like serine proteases"/>
    <property type="match status" value="1"/>
</dbReference>
<dbReference type="InterPro" id="IPR051201">
    <property type="entry name" value="Chloro_Bact_Ser_Proteases"/>
</dbReference>
<organism evidence="5 6">
    <name type="scientific">Bradyrhizobium erythrophlei</name>
    <dbReference type="NCBI Taxonomy" id="1437360"/>
    <lineage>
        <taxon>Bacteria</taxon>
        <taxon>Pseudomonadati</taxon>
        <taxon>Pseudomonadota</taxon>
        <taxon>Alphaproteobacteria</taxon>
        <taxon>Hyphomicrobiales</taxon>
        <taxon>Nitrobacteraceae</taxon>
        <taxon>Bradyrhizobium</taxon>
    </lineage>
</organism>
<dbReference type="EMBL" id="LT670849">
    <property type="protein sequence ID" value="SHN77019.1"/>
    <property type="molecule type" value="Genomic_DNA"/>
</dbReference>
<dbReference type="Pfam" id="PF13365">
    <property type="entry name" value="Trypsin_2"/>
    <property type="match status" value="1"/>
</dbReference>
<keyword evidence="6" id="KW-1185">Reference proteome</keyword>
<dbReference type="SUPFAM" id="SSF50156">
    <property type="entry name" value="PDZ domain-like"/>
    <property type="match status" value="1"/>
</dbReference>
<evidence type="ECO:0000256" key="1">
    <source>
        <dbReference type="ARBA" id="ARBA00010541"/>
    </source>
</evidence>
<keyword evidence="3" id="KW-0378">Hydrolase</keyword>
<evidence type="ECO:0000313" key="5">
    <source>
        <dbReference type="EMBL" id="SHN77019.1"/>
    </source>
</evidence>
<evidence type="ECO:0000313" key="6">
    <source>
        <dbReference type="Proteomes" id="UP000184096"/>
    </source>
</evidence>
<dbReference type="InterPro" id="IPR001478">
    <property type="entry name" value="PDZ"/>
</dbReference>
<evidence type="ECO:0000256" key="3">
    <source>
        <dbReference type="ARBA" id="ARBA00022801"/>
    </source>
</evidence>
<dbReference type="Proteomes" id="UP000184096">
    <property type="component" value="Chromosome I"/>
</dbReference>
<dbReference type="PANTHER" id="PTHR43343">
    <property type="entry name" value="PEPTIDASE S12"/>
    <property type="match status" value="1"/>
</dbReference>
<dbReference type="Gene3D" id="2.30.42.10">
    <property type="match status" value="1"/>
</dbReference>
<dbReference type="RefSeq" id="WP_072819227.1">
    <property type="nucleotide sequence ID" value="NZ_LT670849.1"/>
</dbReference>
<dbReference type="PRINTS" id="PR00834">
    <property type="entry name" value="PROTEASES2C"/>
</dbReference>
<evidence type="ECO:0000256" key="2">
    <source>
        <dbReference type="ARBA" id="ARBA00022670"/>
    </source>
</evidence>
<dbReference type="PANTHER" id="PTHR43343:SF3">
    <property type="entry name" value="PROTEASE DO-LIKE 8, CHLOROPLASTIC"/>
    <property type="match status" value="1"/>
</dbReference>
<dbReference type="SMART" id="SM00228">
    <property type="entry name" value="PDZ"/>
    <property type="match status" value="1"/>
</dbReference>
<dbReference type="PROSITE" id="PS50106">
    <property type="entry name" value="PDZ"/>
    <property type="match status" value="1"/>
</dbReference>
<dbReference type="GO" id="GO:0006508">
    <property type="term" value="P:proteolysis"/>
    <property type="evidence" value="ECO:0007669"/>
    <property type="project" value="UniProtKB-KW"/>
</dbReference>
<reference evidence="6" key="1">
    <citation type="submission" date="2016-11" db="EMBL/GenBank/DDBJ databases">
        <authorList>
            <person name="Varghese N."/>
            <person name="Submissions S."/>
        </authorList>
    </citation>
    <scope>NUCLEOTIDE SEQUENCE [LARGE SCALE GENOMIC DNA]</scope>
    <source>
        <strain evidence="6">GAS401</strain>
    </source>
</reference>
<evidence type="ECO:0000259" key="4">
    <source>
        <dbReference type="PROSITE" id="PS50106"/>
    </source>
</evidence>
<name>A0A1M7U1Y4_9BRAD</name>
<protein>
    <submittedName>
        <fullName evidence="5">Serine protease, S1-C subfamily, contains C-terminal PDZ domain</fullName>
    </submittedName>
</protein>
<comment type="similarity">
    <text evidence="1">Belongs to the peptidase S1C family.</text>
</comment>
<proteinExistence type="inferred from homology"/>
<dbReference type="OrthoDB" id="9792183at2"/>
<dbReference type="InterPro" id="IPR009003">
    <property type="entry name" value="Peptidase_S1_PA"/>
</dbReference>
<gene>
    <name evidence="5" type="ORF">SAMN05444170_3356</name>
</gene>
<dbReference type="InterPro" id="IPR043504">
    <property type="entry name" value="Peptidase_S1_PA_chymotrypsin"/>
</dbReference>
<dbReference type="InterPro" id="IPR001940">
    <property type="entry name" value="Peptidase_S1C"/>
</dbReference>
<feature type="domain" description="PDZ" evidence="4">
    <location>
        <begin position="204"/>
        <end position="267"/>
    </location>
</feature>
<dbReference type="GO" id="GO:0004252">
    <property type="term" value="F:serine-type endopeptidase activity"/>
    <property type="evidence" value="ECO:0007669"/>
    <property type="project" value="InterPro"/>
</dbReference>
<keyword evidence="2 5" id="KW-0645">Protease</keyword>
<dbReference type="AlphaFoldDB" id="A0A1M7U1Y4"/>
<accession>A0A1M7U1Y4</accession>
<dbReference type="InterPro" id="IPR036034">
    <property type="entry name" value="PDZ_sf"/>
</dbReference>
<dbReference type="Gene3D" id="2.40.10.10">
    <property type="entry name" value="Trypsin-like serine proteases"/>
    <property type="match status" value="2"/>
</dbReference>
<dbReference type="Pfam" id="PF13180">
    <property type="entry name" value="PDZ_2"/>
    <property type="match status" value="1"/>
</dbReference>